<evidence type="ECO:0000313" key="5">
    <source>
        <dbReference type="EMBL" id="AUR51010.1"/>
    </source>
</evidence>
<dbReference type="SUPFAM" id="SSF56925">
    <property type="entry name" value="OMPA-like"/>
    <property type="match status" value="1"/>
</dbReference>
<evidence type="ECO:0000259" key="4">
    <source>
        <dbReference type="Pfam" id="PF13505"/>
    </source>
</evidence>
<dbReference type="InterPro" id="IPR011250">
    <property type="entry name" value="OMP/PagP_B-barrel"/>
</dbReference>
<dbReference type="Gene3D" id="2.40.160.20">
    <property type="match status" value="1"/>
</dbReference>
<sequence>MKKILGAILGLASFAAFAGNADNAVYLTGNIGMNTSYSSSTGASNGTVGQSGGYFLGANFGVNVNRYLGLEVGYTNAWINYGGATPAGSSVPFGVAQYGLTDFAVRGTIPLGETFDLYGRIGIAGYDNNPSGTAISVQNLGALYGMGAEWNLSKQWALSLEYWGATGSTAFSSGNIQGGVKFGF</sequence>
<dbReference type="RefSeq" id="WP_102950310.1">
    <property type="nucleotide sequence ID" value="NZ_CP024847.1"/>
</dbReference>
<keyword evidence="6" id="KW-1185">Reference proteome</keyword>
<dbReference type="KEGG" id="nba:CUN60_01385"/>
<feature type="domain" description="Outer membrane protein beta-barrel" evidence="4">
    <location>
        <begin position="7"/>
        <end position="183"/>
    </location>
</feature>
<dbReference type="InterPro" id="IPR027385">
    <property type="entry name" value="Beta-barrel_OMP"/>
</dbReference>
<accession>A0A2I7N3H8</accession>
<dbReference type="GO" id="GO:0009279">
    <property type="term" value="C:cell outer membrane"/>
    <property type="evidence" value="ECO:0007669"/>
    <property type="project" value="UniProtKB-SubCell"/>
</dbReference>
<dbReference type="AlphaFoldDB" id="A0A2I7N3H8"/>
<dbReference type="Proteomes" id="UP000236655">
    <property type="component" value="Chromosome"/>
</dbReference>
<feature type="signal peptide" evidence="3">
    <location>
        <begin position="1"/>
        <end position="18"/>
    </location>
</feature>
<organism evidence="5 6">
    <name type="scientific">Aquella oligotrophica</name>
    <dbReference type="NCBI Taxonomy" id="2067065"/>
    <lineage>
        <taxon>Bacteria</taxon>
        <taxon>Pseudomonadati</taxon>
        <taxon>Pseudomonadota</taxon>
        <taxon>Betaproteobacteria</taxon>
        <taxon>Neisseriales</taxon>
        <taxon>Neisseriaceae</taxon>
        <taxon>Aquella</taxon>
    </lineage>
</organism>
<keyword evidence="2 3" id="KW-0732">Signal</keyword>
<dbReference type="Pfam" id="PF13505">
    <property type="entry name" value="OMP_b-brl"/>
    <property type="match status" value="1"/>
</dbReference>
<name>A0A2I7N3H8_9NEIS</name>
<proteinExistence type="predicted"/>
<evidence type="ECO:0000313" key="6">
    <source>
        <dbReference type="Proteomes" id="UP000236655"/>
    </source>
</evidence>
<reference evidence="6" key="1">
    <citation type="submission" date="2017-11" db="EMBL/GenBank/DDBJ databases">
        <authorList>
            <person name="Chan K.G."/>
            <person name="Lee L.S."/>
        </authorList>
    </citation>
    <scope>NUCLEOTIDE SEQUENCE [LARGE SCALE GENOMIC DNA]</scope>
    <source>
        <strain evidence="6">DSM 100970</strain>
    </source>
</reference>
<evidence type="ECO:0000256" key="2">
    <source>
        <dbReference type="ARBA" id="ARBA00022729"/>
    </source>
</evidence>
<feature type="chain" id="PRO_5014417435" description="Outer membrane protein beta-barrel domain-containing protein" evidence="3">
    <location>
        <begin position="19"/>
        <end position="184"/>
    </location>
</feature>
<evidence type="ECO:0000256" key="3">
    <source>
        <dbReference type="SAM" id="SignalP"/>
    </source>
</evidence>
<dbReference type="OrthoDB" id="5360144at2"/>
<comment type="subcellular location">
    <subcellularLocation>
        <location evidence="1">Cell outer membrane</location>
    </subcellularLocation>
</comment>
<dbReference type="EMBL" id="CP024847">
    <property type="protein sequence ID" value="AUR51010.1"/>
    <property type="molecule type" value="Genomic_DNA"/>
</dbReference>
<protein>
    <recommendedName>
        <fullName evidence="4">Outer membrane protein beta-barrel domain-containing protein</fullName>
    </recommendedName>
</protein>
<evidence type="ECO:0000256" key="1">
    <source>
        <dbReference type="ARBA" id="ARBA00004442"/>
    </source>
</evidence>
<gene>
    <name evidence="5" type="ORF">CUN60_01385</name>
</gene>